<dbReference type="AlphaFoldDB" id="A0A6N1BUM8"/>
<accession>A0A6N1BUM8</accession>
<evidence type="ECO:0000256" key="2">
    <source>
        <dbReference type="ARBA" id="ARBA00023125"/>
    </source>
</evidence>
<dbReference type="Pfam" id="PF00440">
    <property type="entry name" value="TetR_N"/>
    <property type="match status" value="1"/>
</dbReference>
<dbReference type="Pfam" id="PF16925">
    <property type="entry name" value="TetR_C_13"/>
    <property type="match status" value="1"/>
</dbReference>
<reference evidence="6 8" key="1">
    <citation type="submission" date="2020-05" db="EMBL/GenBank/DDBJ databases">
        <title>MicrobeNet Type strains.</title>
        <authorList>
            <person name="Nicholson A.C."/>
        </authorList>
    </citation>
    <scope>NUCLEOTIDE SEQUENCE [LARGE SCALE GENOMIC DNA]</scope>
    <source>
        <strain evidence="6 8">ATCC 700815</strain>
    </source>
</reference>
<protein>
    <submittedName>
        <fullName evidence="6">TetR/AcrR family transcriptional regulator</fullName>
    </submittedName>
</protein>
<organism evidence="6 8">
    <name type="scientific">Cupriavidus gilardii</name>
    <dbReference type="NCBI Taxonomy" id="82541"/>
    <lineage>
        <taxon>Bacteria</taxon>
        <taxon>Pseudomonadati</taxon>
        <taxon>Pseudomonadota</taxon>
        <taxon>Betaproteobacteria</taxon>
        <taxon>Burkholderiales</taxon>
        <taxon>Burkholderiaceae</taxon>
        <taxon>Cupriavidus</taxon>
    </lineage>
</organism>
<name>A0A6N1BUM8_9BURK</name>
<evidence type="ECO:0000313" key="9">
    <source>
        <dbReference type="Proteomes" id="UP001056648"/>
    </source>
</evidence>
<dbReference type="InterPro" id="IPR036271">
    <property type="entry name" value="Tet_transcr_reg_TetR-rel_C_sf"/>
</dbReference>
<evidence type="ECO:0000256" key="3">
    <source>
        <dbReference type="ARBA" id="ARBA00023163"/>
    </source>
</evidence>
<evidence type="ECO:0000313" key="8">
    <source>
        <dbReference type="Proteomes" id="UP000542973"/>
    </source>
</evidence>
<dbReference type="RefSeq" id="WP_053823676.1">
    <property type="nucleotide sequence ID" value="NZ_BAAAEB010000022.1"/>
</dbReference>
<proteinExistence type="predicted"/>
<evidence type="ECO:0000256" key="1">
    <source>
        <dbReference type="ARBA" id="ARBA00023015"/>
    </source>
</evidence>
<dbReference type="InterPro" id="IPR001647">
    <property type="entry name" value="HTH_TetR"/>
</dbReference>
<dbReference type="EMBL" id="CP098735">
    <property type="protein sequence ID" value="USE77381.1"/>
    <property type="molecule type" value="Genomic_DNA"/>
</dbReference>
<keyword evidence="1" id="KW-0805">Transcription regulation</keyword>
<keyword evidence="9" id="KW-1185">Reference proteome</keyword>
<dbReference type="PANTHER" id="PTHR47506:SF6">
    <property type="entry name" value="HTH-TYPE TRANSCRIPTIONAL REPRESSOR NEMR"/>
    <property type="match status" value="1"/>
</dbReference>
<dbReference type="InterPro" id="IPR009057">
    <property type="entry name" value="Homeodomain-like_sf"/>
</dbReference>
<keyword evidence="2 4" id="KW-0238">DNA-binding</keyword>
<dbReference type="GO" id="GO:0003677">
    <property type="term" value="F:DNA binding"/>
    <property type="evidence" value="ECO:0007669"/>
    <property type="project" value="UniProtKB-UniRule"/>
</dbReference>
<dbReference type="Proteomes" id="UP000542973">
    <property type="component" value="Unassembled WGS sequence"/>
</dbReference>
<evidence type="ECO:0000256" key="4">
    <source>
        <dbReference type="PROSITE-ProRule" id="PRU00335"/>
    </source>
</evidence>
<dbReference type="GeneID" id="70688139"/>
<dbReference type="Gene3D" id="1.10.357.10">
    <property type="entry name" value="Tetracycline Repressor, domain 2"/>
    <property type="match status" value="1"/>
</dbReference>
<feature type="DNA-binding region" description="H-T-H motif" evidence="4">
    <location>
        <begin position="27"/>
        <end position="46"/>
    </location>
</feature>
<evidence type="ECO:0000259" key="5">
    <source>
        <dbReference type="PROSITE" id="PS50977"/>
    </source>
</evidence>
<dbReference type="PANTHER" id="PTHR47506">
    <property type="entry name" value="TRANSCRIPTIONAL REGULATORY PROTEIN"/>
    <property type="match status" value="1"/>
</dbReference>
<sequence>MKAQSVREQLLDHTFALIRRRGFNGFSYRDLADLVGVKTSSIHYYFPCKEDLALEATKQYTARIAEELSHIDPALSPLERAELYLNGWRRKLDPDQICMCGMLATETECLPEAVHAVLRDFFLLHERLLTGMIEQARAEGAPAQPIPASELAMVIFGALQSGLISARLFRSPERWEAAAQMLLAAVGKPAGTSASATAQAAEAAAG</sequence>
<feature type="domain" description="HTH tetR-type" evidence="5">
    <location>
        <begin position="4"/>
        <end position="64"/>
    </location>
</feature>
<dbReference type="PROSITE" id="PS50977">
    <property type="entry name" value="HTH_TETR_2"/>
    <property type="match status" value="1"/>
</dbReference>
<dbReference type="InterPro" id="IPR011075">
    <property type="entry name" value="TetR_C"/>
</dbReference>
<gene>
    <name evidence="6" type="ORF">HLB16_23205</name>
    <name evidence="7" type="ORF">NDR89_09075</name>
</gene>
<keyword evidence="3" id="KW-0804">Transcription</keyword>
<evidence type="ECO:0000313" key="6">
    <source>
        <dbReference type="EMBL" id="NNH13764.1"/>
    </source>
</evidence>
<reference evidence="7" key="2">
    <citation type="submission" date="2022-06" db="EMBL/GenBank/DDBJ databases">
        <title>Complete genome sequence and characterization of Cupriavidus gilardii QJ1 isolated from contaminating cells.</title>
        <authorList>
            <person name="Qi J."/>
        </authorList>
    </citation>
    <scope>NUCLEOTIDE SEQUENCE</scope>
    <source>
        <strain evidence="7">QJ1</strain>
    </source>
</reference>
<evidence type="ECO:0000313" key="7">
    <source>
        <dbReference type="EMBL" id="USE77381.1"/>
    </source>
</evidence>
<dbReference type="SUPFAM" id="SSF46689">
    <property type="entry name" value="Homeodomain-like"/>
    <property type="match status" value="1"/>
</dbReference>
<dbReference type="SUPFAM" id="SSF48498">
    <property type="entry name" value="Tetracyclin repressor-like, C-terminal domain"/>
    <property type="match status" value="1"/>
</dbReference>
<dbReference type="Proteomes" id="UP001056648">
    <property type="component" value="Chromosome 1"/>
</dbReference>
<dbReference type="EMBL" id="JABEMD010000059">
    <property type="protein sequence ID" value="NNH13764.1"/>
    <property type="molecule type" value="Genomic_DNA"/>
</dbReference>